<dbReference type="InterPro" id="IPR003347">
    <property type="entry name" value="JmjC_dom"/>
</dbReference>
<dbReference type="PANTHER" id="PTHR12461">
    <property type="entry name" value="HYPOXIA-INDUCIBLE FACTOR 1 ALPHA INHIBITOR-RELATED"/>
    <property type="match status" value="1"/>
</dbReference>
<dbReference type="Pfam" id="PF13621">
    <property type="entry name" value="Cupin_8"/>
    <property type="match status" value="1"/>
</dbReference>
<keyword evidence="2" id="KW-0732">Signal</keyword>
<feature type="region of interest" description="Disordered" evidence="1">
    <location>
        <begin position="33"/>
        <end position="54"/>
    </location>
</feature>
<evidence type="ECO:0000256" key="1">
    <source>
        <dbReference type="SAM" id="MobiDB-lite"/>
    </source>
</evidence>
<evidence type="ECO:0000259" key="3">
    <source>
        <dbReference type="PROSITE" id="PS51184"/>
    </source>
</evidence>
<dbReference type="Gene3D" id="2.60.120.10">
    <property type="entry name" value="Jelly Rolls"/>
    <property type="match status" value="1"/>
</dbReference>
<dbReference type="PROSITE" id="PS51184">
    <property type="entry name" value="JMJC"/>
    <property type="match status" value="1"/>
</dbReference>
<evidence type="ECO:0000313" key="5">
    <source>
        <dbReference type="Proteomes" id="UP000001357"/>
    </source>
</evidence>
<dbReference type="InterPro" id="IPR041667">
    <property type="entry name" value="Cupin_8"/>
</dbReference>
<evidence type="ECO:0000313" key="4">
    <source>
        <dbReference type="EMBL" id="EDQ87336.1"/>
    </source>
</evidence>
<dbReference type="Proteomes" id="UP000001357">
    <property type="component" value="Unassembled WGS sequence"/>
</dbReference>
<dbReference type="SMART" id="SM00558">
    <property type="entry name" value="JmjC"/>
    <property type="match status" value="1"/>
</dbReference>
<organism evidence="4 5">
    <name type="scientific">Monosiga brevicollis</name>
    <name type="common">Choanoflagellate</name>
    <dbReference type="NCBI Taxonomy" id="81824"/>
    <lineage>
        <taxon>Eukaryota</taxon>
        <taxon>Choanoflagellata</taxon>
        <taxon>Craspedida</taxon>
        <taxon>Salpingoecidae</taxon>
        <taxon>Monosiga</taxon>
    </lineage>
</organism>
<feature type="chain" id="PRO_5002742694" description="JmjC domain-containing protein" evidence="2">
    <location>
        <begin position="23"/>
        <end position="548"/>
    </location>
</feature>
<dbReference type="GeneID" id="5893138"/>
<dbReference type="InParanoid" id="A9V590"/>
<dbReference type="InterPro" id="IPR014710">
    <property type="entry name" value="RmlC-like_jellyroll"/>
</dbReference>
<dbReference type="KEGG" id="mbr:MONBRDRAFT_33410"/>
<proteinExistence type="predicted"/>
<dbReference type="GO" id="GO:0045746">
    <property type="term" value="P:negative regulation of Notch signaling pathway"/>
    <property type="evidence" value="ECO:0000318"/>
    <property type="project" value="GO_Central"/>
</dbReference>
<protein>
    <recommendedName>
        <fullName evidence="3">JmjC domain-containing protein</fullName>
    </recommendedName>
</protein>
<dbReference type="GO" id="GO:0016706">
    <property type="term" value="F:2-oxoglutarate-dependent dioxygenase activity"/>
    <property type="evidence" value="ECO:0000318"/>
    <property type="project" value="GO_Central"/>
</dbReference>
<name>A9V590_MONBE</name>
<dbReference type="SMR" id="A9V590"/>
<reference evidence="4 5" key="1">
    <citation type="journal article" date="2008" name="Nature">
        <title>The genome of the choanoflagellate Monosiga brevicollis and the origin of metazoans.</title>
        <authorList>
            <consortium name="JGI Sequencing"/>
            <person name="King N."/>
            <person name="Westbrook M.J."/>
            <person name="Young S.L."/>
            <person name="Kuo A."/>
            <person name="Abedin M."/>
            <person name="Chapman J."/>
            <person name="Fairclough S."/>
            <person name="Hellsten U."/>
            <person name="Isogai Y."/>
            <person name="Letunic I."/>
            <person name="Marr M."/>
            <person name="Pincus D."/>
            <person name="Putnam N."/>
            <person name="Rokas A."/>
            <person name="Wright K.J."/>
            <person name="Zuzow R."/>
            <person name="Dirks W."/>
            <person name="Good M."/>
            <person name="Goodstein D."/>
            <person name="Lemons D."/>
            <person name="Li W."/>
            <person name="Lyons J.B."/>
            <person name="Morris A."/>
            <person name="Nichols S."/>
            <person name="Richter D.J."/>
            <person name="Salamov A."/>
            <person name="Bork P."/>
            <person name="Lim W.A."/>
            <person name="Manning G."/>
            <person name="Miller W.T."/>
            <person name="McGinnis W."/>
            <person name="Shapiro H."/>
            <person name="Tjian R."/>
            <person name="Grigoriev I.V."/>
            <person name="Rokhsar D."/>
        </authorList>
    </citation>
    <scope>NUCLEOTIDE SEQUENCE [LARGE SCALE GENOMIC DNA]</scope>
    <source>
        <strain evidence="5">MX1 / ATCC 50154</strain>
    </source>
</reference>
<sequence length="548" mass="62284">MVGCLACALMAVSFMSQASIHAYEYLDTDWERSGGDPLPEEEQHRRASHAGVMPPSEQFRQRVELIRSLQTTSDIIGFHAHCMSRTCTSPRQSAGYCQCMISFCPVRPTRHTHTAYNGVLNSTIILPSRYGIAARGSTHGSATNEPGQVAAIDEPLVLQNTFATQLPAMKLWTVEHIIKHMDQLEGVKIITRRATDQDTPFFYNHGSPMSSVNTLVGNYVPTAYTRVNMSAAEFFQRWNDTTQSTAVSHSCFLHELPSALSREFQPVEPFVVVQPGVSPEDNHLHRQTRVWFSGARTTTPAHFDLFHNFFIQVHGHKRFLLYPPARWQQLYMWPILHPAGRSMQVDLNGDYEDQQRRFPNFRRRAEALEVVVGPGDVLYIPPLWIHHVTSLEASISVSVWTQNPAIETAAQAFEQLPLPIKRAWSRDQQLAALRLSLQSLIASLQLDMTTAEFVDWTLLQNRYLHVGSVTEPEGRFCEQPDLTSDLLLEEEELFRAHVRSLLRVFQNVRRLGGFDRMVIELANYFELATNSILAVEDVKQFFHDLVIC</sequence>
<dbReference type="RefSeq" id="XP_001747949.1">
    <property type="nucleotide sequence ID" value="XM_001747897.1"/>
</dbReference>
<dbReference type="EMBL" id="CH991560">
    <property type="protein sequence ID" value="EDQ87336.1"/>
    <property type="molecule type" value="Genomic_DNA"/>
</dbReference>
<dbReference type="AlphaFoldDB" id="A9V590"/>
<feature type="domain" description="JmjC" evidence="3">
    <location>
        <begin position="232"/>
        <end position="418"/>
    </location>
</feature>
<dbReference type="SUPFAM" id="SSF51197">
    <property type="entry name" value="Clavaminate synthase-like"/>
    <property type="match status" value="1"/>
</dbReference>
<accession>A9V590</accession>
<dbReference type="eggNOG" id="KOG2132">
    <property type="taxonomic scope" value="Eukaryota"/>
</dbReference>
<dbReference type="GO" id="GO:0030947">
    <property type="term" value="P:regulation of vascular endothelial growth factor receptor signaling pathway"/>
    <property type="evidence" value="ECO:0000318"/>
    <property type="project" value="GO_Central"/>
</dbReference>
<evidence type="ECO:0000256" key="2">
    <source>
        <dbReference type="SAM" id="SignalP"/>
    </source>
</evidence>
<keyword evidence="5" id="KW-1185">Reference proteome</keyword>
<feature type="signal peptide" evidence="2">
    <location>
        <begin position="1"/>
        <end position="22"/>
    </location>
</feature>
<dbReference type="PANTHER" id="PTHR12461:SF105">
    <property type="entry name" value="HYPOXIA-INDUCIBLE FACTOR 1-ALPHA INHIBITOR"/>
    <property type="match status" value="1"/>
</dbReference>
<gene>
    <name evidence="4" type="ORF">MONBRDRAFT_33410</name>
</gene>